<evidence type="ECO:0000313" key="6">
    <source>
        <dbReference type="Proteomes" id="UP001378960"/>
    </source>
</evidence>
<reference evidence="5 6" key="1">
    <citation type="journal article" date="2023" name="Elife">
        <title>Identification of key yeast species and microbe-microbe interactions impacting larval growth of Drosophila in the wild.</title>
        <authorList>
            <person name="Mure A."/>
            <person name="Sugiura Y."/>
            <person name="Maeda R."/>
            <person name="Honda K."/>
            <person name="Sakurai N."/>
            <person name="Takahashi Y."/>
            <person name="Watada M."/>
            <person name="Katoh T."/>
            <person name="Gotoh A."/>
            <person name="Gotoh Y."/>
            <person name="Taniguchi I."/>
            <person name="Nakamura K."/>
            <person name="Hayashi T."/>
            <person name="Katayama T."/>
            <person name="Uemura T."/>
            <person name="Hattori Y."/>
        </authorList>
    </citation>
    <scope>NUCLEOTIDE SEQUENCE [LARGE SCALE GENOMIC DNA]</scope>
    <source>
        <strain evidence="5 6">PK-24</strain>
    </source>
</reference>
<dbReference type="Gene3D" id="1.25.40.10">
    <property type="entry name" value="Tetratricopeptide repeat domain"/>
    <property type="match status" value="1"/>
</dbReference>
<feature type="compositionally biased region" description="Low complexity" evidence="2">
    <location>
        <begin position="289"/>
        <end position="298"/>
    </location>
</feature>
<dbReference type="Gene3D" id="2.60.40.790">
    <property type="match status" value="1"/>
</dbReference>
<dbReference type="InterPro" id="IPR007052">
    <property type="entry name" value="CS_dom"/>
</dbReference>
<evidence type="ECO:0000256" key="1">
    <source>
        <dbReference type="ARBA" id="ARBA00008509"/>
    </source>
</evidence>
<dbReference type="CDD" id="cd06466">
    <property type="entry name" value="p23_CS_SGT1_like"/>
    <property type="match status" value="1"/>
</dbReference>
<evidence type="ECO:0000256" key="2">
    <source>
        <dbReference type="SAM" id="MobiDB-lite"/>
    </source>
</evidence>
<feature type="domain" description="SGS" evidence="3">
    <location>
        <begin position="293"/>
        <end position="374"/>
    </location>
</feature>
<feature type="domain" description="CS" evidence="4">
    <location>
        <begin position="180"/>
        <end position="270"/>
    </location>
</feature>
<dbReference type="AlphaFoldDB" id="A0AAV5RAJ2"/>
<dbReference type="PROSITE" id="PS51203">
    <property type="entry name" value="CS"/>
    <property type="match status" value="1"/>
</dbReference>
<dbReference type="InterPro" id="IPR011990">
    <property type="entry name" value="TPR-like_helical_dom_sf"/>
</dbReference>
<name>A0AAV5RAJ2_PICKL</name>
<dbReference type="EMBL" id="BTGB01000009">
    <property type="protein sequence ID" value="GMM47644.1"/>
    <property type="molecule type" value="Genomic_DNA"/>
</dbReference>
<dbReference type="SUPFAM" id="SSF48452">
    <property type="entry name" value="TPR-like"/>
    <property type="match status" value="1"/>
</dbReference>
<dbReference type="InterPro" id="IPR044563">
    <property type="entry name" value="Sgt1-like"/>
</dbReference>
<feature type="compositionally biased region" description="Polar residues" evidence="2">
    <location>
        <begin position="345"/>
        <end position="354"/>
    </location>
</feature>
<gene>
    <name evidence="5" type="ORF">DAPK24_042420</name>
</gene>
<protein>
    <submittedName>
        <fullName evidence="5">Co-chaperone</fullName>
    </submittedName>
</protein>
<dbReference type="SUPFAM" id="SSF49764">
    <property type="entry name" value="HSP20-like chaperones"/>
    <property type="match status" value="1"/>
</dbReference>
<feature type="region of interest" description="Disordered" evidence="2">
    <location>
        <begin position="340"/>
        <end position="374"/>
    </location>
</feature>
<dbReference type="InterPro" id="IPR007699">
    <property type="entry name" value="SGS_dom"/>
</dbReference>
<dbReference type="PANTHER" id="PTHR45862">
    <property type="entry name" value="PROTEIN SGT1 HOMOLOG"/>
    <property type="match status" value="1"/>
</dbReference>
<dbReference type="InterPro" id="IPR008978">
    <property type="entry name" value="HSP20-like_chaperone"/>
</dbReference>
<feature type="compositionally biased region" description="Basic and acidic residues" evidence="2">
    <location>
        <begin position="355"/>
        <end position="374"/>
    </location>
</feature>
<organism evidence="5 6">
    <name type="scientific">Pichia kluyveri</name>
    <name type="common">Yeast</name>
    <dbReference type="NCBI Taxonomy" id="36015"/>
    <lineage>
        <taxon>Eukaryota</taxon>
        <taxon>Fungi</taxon>
        <taxon>Dikarya</taxon>
        <taxon>Ascomycota</taxon>
        <taxon>Saccharomycotina</taxon>
        <taxon>Pichiomycetes</taxon>
        <taxon>Pichiales</taxon>
        <taxon>Pichiaceae</taxon>
        <taxon>Pichia</taxon>
    </lineage>
</organism>
<evidence type="ECO:0000313" key="5">
    <source>
        <dbReference type="EMBL" id="GMM47644.1"/>
    </source>
</evidence>
<comment type="similarity">
    <text evidence="1">Belongs to the SGT1 family.</text>
</comment>
<evidence type="ECO:0000259" key="4">
    <source>
        <dbReference type="PROSITE" id="PS51203"/>
    </source>
</evidence>
<feature type="region of interest" description="Disordered" evidence="2">
    <location>
        <begin position="153"/>
        <end position="173"/>
    </location>
</feature>
<accession>A0AAV5RAJ2</accession>
<dbReference type="Pfam" id="PF05002">
    <property type="entry name" value="SGS"/>
    <property type="match status" value="1"/>
</dbReference>
<evidence type="ECO:0000259" key="3">
    <source>
        <dbReference type="PROSITE" id="PS51048"/>
    </source>
</evidence>
<feature type="compositionally biased region" description="Basic and acidic residues" evidence="2">
    <location>
        <begin position="153"/>
        <end position="170"/>
    </location>
</feature>
<comment type="caution">
    <text evidence="5">The sequence shown here is derived from an EMBL/GenBank/DDBJ whole genome shotgun (WGS) entry which is preliminary data.</text>
</comment>
<dbReference type="Pfam" id="PF04969">
    <property type="entry name" value="CS"/>
    <property type="match status" value="1"/>
</dbReference>
<proteinExistence type="inferred from homology"/>
<keyword evidence="6" id="KW-1185">Reference proteome</keyword>
<sequence>MGVAESVQEIEKLIDAGNLGDADGIADKLLESNPSCKILILKSQILLQSGKLDECQNYANKALKIAIDEGKRLRIAESCKIISMAYFQGKDYENSLKFITIASKYIDSNDNEITTLKSVIELKFKKSKKINDDELANVESEIEKLSSESLISSDKKVETTTTKPEVKPESTETNNSIITTEKIRHDWFDTGKSIELSIYVKKINNETVKITFNSTSIEASFKDNDNHSYNFAIPQLYSTISTTESSFRVYGTKLEIILIKDNQCHWNKLENDNDNQKEELLSIPKEESNPSLSYPSSSKNHKDWSKFGNDDDDEDDEDQDPEAFFRKLYSGADEDARRAMMKSFMESNGTSLSTDWKDVGSREVKPYKDGDDGK</sequence>
<dbReference type="Proteomes" id="UP001378960">
    <property type="component" value="Unassembled WGS sequence"/>
</dbReference>
<dbReference type="GO" id="GO:0051087">
    <property type="term" value="F:protein-folding chaperone binding"/>
    <property type="evidence" value="ECO:0007669"/>
    <property type="project" value="InterPro"/>
</dbReference>
<feature type="compositionally biased region" description="Acidic residues" evidence="2">
    <location>
        <begin position="310"/>
        <end position="321"/>
    </location>
</feature>
<feature type="compositionally biased region" description="Basic and acidic residues" evidence="2">
    <location>
        <begin position="300"/>
        <end position="309"/>
    </location>
</feature>
<dbReference type="PROSITE" id="PS51048">
    <property type="entry name" value="SGS"/>
    <property type="match status" value="1"/>
</dbReference>
<feature type="region of interest" description="Disordered" evidence="2">
    <location>
        <begin position="283"/>
        <end position="323"/>
    </location>
</feature>